<dbReference type="Gene3D" id="2.40.480.10">
    <property type="entry name" value="Allene oxide cyclase-like"/>
    <property type="match status" value="2"/>
</dbReference>
<comment type="function">
    <text evidence="4">Dirigent proteins impart stereoselectivity on the phenoxy radical-coupling reaction, yielding optically active lignans from two molecules of coniferyl alcohol in the biosynthesis of lignans, flavonolignans, and alkaloids and thus plays a central role in plant secondary metabolism.</text>
</comment>
<evidence type="ECO:0000256" key="3">
    <source>
        <dbReference type="ARBA" id="ARBA00022525"/>
    </source>
</evidence>
<organism evidence="6 7">
    <name type="scientific">Solanum bulbocastanum</name>
    <name type="common">Wild potato</name>
    <dbReference type="NCBI Taxonomy" id="147425"/>
    <lineage>
        <taxon>Eukaryota</taxon>
        <taxon>Viridiplantae</taxon>
        <taxon>Streptophyta</taxon>
        <taxon>Embryophyta</taxon>
        <taxon>Tracheophyta</taxon>
        <taxon>Spermatophyta</taxon>
        <taxon>Magnoliopsida</taxon>
        <taxon>eudicotyledons</taxon>
        <taxon>Gunneridae</taxon>
        <taxon>Pentapetalae</taxon>
        <taxon>asterids</taxon>
        <taxon>lamiids</taxon>
        <taxon>Solanales</taxon>
        <taxon>Solanaceae</taxon>
        <taxon>Solanoideae</taxon>
        <taxon>Solaneae</taxon>
        <taxon>Solanum</taxon>
    </lineage>
</organism>
<keyword evidence="7" id="KW-1185">Reference proteome</keyword>
<sequence length="406" mass="44281">MKWFGLREVMGKVVLLVIFATIFTWVAQAQNQTSWAKRVDTGKEVVTTLQFYFHDKLSGSNPSAVQIAQAAGTNNSGTLFGALLMIDDPLTIGPEPTSKLVGRARGLYGSAGQTDMGLIMVVSYGFTDGIYQGSSFSLLSLNPAMNPVREMAIVGGTGLFRLARGYALAQTYSANSSGDAIVGYNVTIVTYLKPRGLTTSVYVCFFLSKFQSIPTNKRKMEKQIVIRLISLVLTIATAAAIDKSPKAVENWFKNLPYANTKTTKFHFYFHEIFGGDNQTAPIIAQANITAQSPTFFGMLRMFDNPLTVGPDPNSKQVGRAQGIHGSPSLSELALFFDFNFVFTNGPYNGSTVSVMGRVAESQEYRELSIIGGSGVFRLAEGVATGKTYFSNDKLVIVEYNLIIIHY</sequence>
<comment type="subcellular location">
    <subcellularLocation>
        <location evidence="4">Secreted</location>
        <location evidence="4">Extracellular space</location>
        <location evidence="4">Apoplast</location>
    </subcellularLocation>
</comment>
<evidence type="ECO:0000313" key="7">
    <source>
        <dbReference type="Proteomes" id="UP001371456"/>
    </source>
</evidence>
<accession>A0AAN8UGW4</accession>
<keyword evidence="5" id="KW-1133">Transmembrane helix</keyword>
<dbReference type="GO" id="GO:0048046">
    <property type="term" value="C:apoplast"/>
    <property type="evidence" value="ECO:0007669"/>
    <property type="project" value="UniProtKB-SubCell"/>
</dbReference>
<feature type="signal peptide" evidence="4">
    <location>
        <begin position="1"/>
        <end position="29"/>
    </location>
</feature>
<dbReference type="AlphaFoldDB" id="A0AAN8UGW4"/>
<evidence type="ECO:0000256" key="2">
    <source>
        <dbReference type="ARBA" id="ARBA00011738"/>
    </source>
</evidence>
<dbReference type="PANTHER" id="PTHR21495">
    <property type="entry name" value="NUCLEOPORIN-RELATED"/>
    <property type="match status" value="1"/>
</dbReference>
<keyword evidence="5" id="KW-0472">Membrane</keyword>
<comment type="similarity">
    <text evidence="1 4">Belongs to the plant dirigent protein family.</text>
</comment>
<dbReference type="Proteomes" id="UP001371456">
    <property type="component" value="Unassembled WGS sequence"/>
</dbReference>
<evidence type="ECO:0000256" key="4">
    <source>
        <dbReference type="RuleBase" id="RU363099"/>
    </source>
</evidence>
<comment type="caution">
    <text evidence="6">The sequence shown here is derived from an EMBL/GenBank/DDBJ whole genome shotgun (WGS) entry which is preliminary data.</text>
</comment>
<keyword evidence="4" id="KW-0732">Signal</keyword>
<evidence type="ECO:0000256" key="5">
    <source>
        <dbReference type="SAM" id="Phobius"/>
    </source>
</evidence>
<protein>
    <recommendedName>
        <fullName evidence="4">Dirigent protein</fullName>
    </recommendedName>
</protein>
<dbReference type="InterPro" id="IPR004265">
    <property type="entry name" value="Dirigent"/>
</dbReference>
<gene>
    <name evidence="6" type="ORF">RDI58_003715</name>
</gene>
<keyword evidence="4" id="KW-0052">Apoplast</keyword>
<dbReference type="InterPro" id="IPR044859">
    <property type="entry name" value="Allene_oxi_cyc_Dirigent"/>
</dbReference>
<dbReference type="Pfam" id="PF03018">
    <property type="entry name" value="Dirigent"/>
    <property type="match status" value="2"/>
</dbReference>
<proteinExistence type="inferred from homology"/>
<keyword evidence="3 4" id="KW-0964">Secreted</keyword>
<keyword evidence="5" id="KW-0812">Transmembrane</keyword>
<name>A0AAN8UGW4_SOLBU</name>
<feature type="chain" id="PRO_5042661891" description="Dirigent protein" evidence="4">
    <location>
        <begin position="30"/>
        <end position="406"/>
    </location>
</feature>
<evidence type="ECO:0000256" key="1">
    <source>
        <dbReference type="ARBA" id="ARBA00010746"/>
    </source>
</evidence>
<reference evidence="6 7" key="1">
    <citation type="submission" date="2024-02" db="EMBL/GenBank/DDBJ databases">
        <title>de novo genome assembly of Solanum bulbocastanum strain 11H21.</title>
        <authorList>
            <person name="Hosaka A.J."/>
        </authorList>
    </citation>
    <scope>NUCLEOTIDE SEQUENCE [LARGE SCALE GENOMIC DNA]</scope>
    <source>
        <tissue evidence="6">Young leaves</tissue>
    </source>
</reference>
<dbReference type="GO" id="GO:0009699">
    <property type="term" value="P:phenylpropanoid biosynthetic process"/>
    <property type="evidence" value="ECO:0007669"/>
    <property type="project" value="UniProtKB-ARBA"/>
</dbReference>
<comment type="subunit">
    <text evidence="2 4">Homodimer.</text>
</comment>
<feature type="transmembrane region" description="Helical" evidence="5">
    <location>
        <begin position="224"/>
        <end position="241"/>
    </location>
</feature>
<evidence type="ECO:0000313" key="6">
    <source>
        <dbReference type="EMBL" id="KAK6805930.1"/>
    </source>
</evidence>
<dbReference type="EMBL" id="JBANQN010000001">
    <property type="protein sequence ID" value="KAK6805930.1"/>
    <property type="molecule type" value="Genomic_DNA"/>
</dbReference>